<protein>
    <submittedName>
        <fullName evidence="1">Uncharacterized protein</fullName>
    </submittedName>
</protein>
<dbReference type="EMBL" id="CM047736">
    <property type="protein sequence ID" value="KAJ0053161.1"/>
    <property type="molecule type" value="Genomic_DNA"/>
</dbReference>
<sequence length="393" mass="43786">MTTVGQNVNTTVYGLIQCRGDISKEICQACANNVTKEIVQFCPNKKQASIGYDYCSLHYSDRSFFTTVNSYIRLHRYNPANVTDSVVFNRQLQNLVNSLSSNAASIPSKFATGSINSTDYTCNLRSEVYPFYALSPPPPTSANPPAITLQPNSTSSEEKRSTSRAIISFVIISVAVAAALAVTSLLCGCFFWRKAKKNRQHFWYTCLQGQLFDGREIAVKRLSSSSGQALEELKTEVILVAKLLHRNLVSLLGFCLEEEEKLLVYEFLPNGSLDKILLWHGNNGPMELLLSCWIQVLGDQWPRCEVLKCIHIGLLCVQEAAADRPTMTEIVTMFSSYTITSPVPSRPEFFIPRGSSESDMGMEDCRPSQSKRSNPDLSQQSVNEVTMTNLDPR</sequence>
<organism evidence="1 2">
    <name type="scientific">Pistacia integerrima</name>
    <dbReference type="NCBI Taxonomy" id="434235"/>
    <lineage>
        <taxon>Eukaryota</taxon>
        <taxon>Viridiplantae</taxon>
        <taxon>Streptophyta</taxon>
        <taxon>Embryophyta</taxon>
        <taxon>Tracheophyta</taxon>
        <taxon>Spermatophyta</taxon>
        <taxon>Magnoliopsida</taxon>
        <taxon>eudicotyledons</taxon>
        <taxon>Gunneridae</taxon>
        <taxon>Pentapetalae</taxon>
        <taxon>rosids</taxon>
        <taxon>malvids</taxon>
        <taxon>Sapindales</taxon>
        <taxon>Anacardiaceae</taxon>
        <taxon>Pistacia</taxon>
    </lineage>
</organism>
<name>A0ACC0ZK55_9ROSI</name>
<comment type="caution">
    <text evidence="1">The sequence shown here is derived from an EMBL/GenBank/DDBJ whole genome shotgun (WGS) entry which is preliminary data.</text>
</comment>
<reference evidence="2" key="1">
    <citation type="journal article" date="2023" name="G3 (Bethesda)">
        <title>Genome assembly and association tests identify interacting loci associated with vigor, precocity, and sex in interspecific pistachio rootstocks.</title>
        <authorList>
            <person name="Palmer W."/>
            <person name="Jacygrad E."/>
            <person name="Sagayaradj S."/>
            <person name="Cavanaugh K."/>
            <person name="Han R."/>
            <person name="Bertier L."/>
            <person name="Beede B."/>
            <person name="Kafkas S."/>
            <person name="Golino D."/>
            <person name="Preece J."/>
            <person name="Michelmore R."/>
        </authorList>
    </citation>
    <scope>NUCLEOTIDE SEQUENCE [LARGE SCALE GENOMIC DNA]</scope>
</reference>
<accession>A0ACC0ZK55</accession>
<evidence type="ECO:0000313" key="2">
    <source>
        <dbReference type="Proteomes" id="UP001163603"/>
    </source>
</evidence>
<evidence type="ECO:0000313" key="1">
    <source>
        <dbReference type="EMBL" id="KAJ0053161.1"/>
    </source>
</evidence>
<proteinExistence type="predicted"/>
<keyword evidence="2" id="KW-1185">Reference proteome</keyword>
<dbReference type="Proteomes" id="UP001163603">
    <property type="component" value="Chromosome 1"/>
</dbReference>
<gene>
    <name evidence="1" type="ORF">Pint_02079</name>
</gene>